<dbReference type="SUPFAM" id="SSF51735">
    <property type="entry name" value="NAD(P)-binding Rossmann-fold domains"/>
    <property type="match status" value="1"/>
</dbReference>
<dbReference type="Proteomes" id="UP000642107">
    <property type="component" value="Unassembled WGS sequence"/>
</dbReference>
<dbReference type="Gene3D" id="3.30.360.10">
    <property type="entry name" value="Dihydrodipicolinate Reductase, domain 2"/>
    <property type="match status" value="1"/>
</dbReference>
<dbReference type="InterPro" id="IPR000683">
    <property type="entry name" value="Gfo/Idh/MocA-like_OxRdtase_N"/>
</dbReference>
<keyword evidence="3" id="KW-1185">Reference proteome</keyword>
<comment type="caution">
    <text evidence="2">The sequence shown here is derived from an EMBL/GenBank/DDBJ whole genome shotgun (WGS) entry which is preliminary data.</text>
</comment>
<dbReference type="Gene3D" id="3.40.50.720">
    <property type="entry name" value="NAD(P)-binding Rossmann-like Domain"/>
    <property type="match status" value="1"/>
</dbReference>
<dbReference type="EMBL" id="JACZDF010000003">
    <property type="protein sequence ID" value="MBD9699444.1"/>
    <property type="molecule type" value="Genomic_DNA"/>
</dbReference>
<feature type="domain" description="Gfo/Idh/MocA-like oxidoreductase N-terminal" evidence="1">
    <location>
        <begin position="1"/>
        <end position="111"/>
    </location>
</feature>
<gene>
    <name evidence="2" type="ORF">IGS67_08070</name>
</gene>
<evidence type="ECO:0000313" key="2">
    <source>
        <dbReference type="EMBL" id="MBD9699444.1"/>
    </source>
</evidence>
<dbReference type="Pfam" id="PF01408">
    <property type="entry name" value="GFO_IDH_MocA"/>
    <property type="match status" value="1"/>
</dbReference>
<evidence type="ECO:0000259" key="1">
    <source>
        <dbReference type="Pfam" id="PF01408"/>
    </source>
</evidence>
<evidence type="ECO:0000313" key="3">
    <source>
        <dbReference type="Proteomes" id="UP000642107"/>
    </source>
</evidence>
<sequence length="352" mass="38061">MVGSGWRAQFFARLARALPESFELAGMTSRRPESVERAATAWGTRGYATVADLLAAASPQVTIVSTPWPVTPVATAEVARAGGVVLAETPPAPDLAGLHALWAEVGATGRVHVAEQYLALPMHAARLTVVERGLVGEPQSVHVSSTHGYHAVSMIRGLLGAADEHSPVTVRAHRFAGRIVQPLSREGWTDDPSVHDAGTVLATLELDGRHGLYDFTDNQWHNQLRSRRILVRGMHGEISNDDVLRLSGPRQVTTTTLRRRQLGYDLDLDGYDTDHVSLGGEVLWSNPFVGKRWMDEEIAIATLMLGAADLALDDGPGPYPLARACHDHAISLAIDEAVASDRPVTVDRQPWS</sequence>
<proteinExistence type="predicted"/>
<reference evidence="2 3" key="1">
    <citation type="submission" date="2020-09" db="EMBL/GenBank/DDBJ databases">
        <title>Flavimobilis rhizosphaerae sp. nov., isolated from rhizosphere soil of Spartina alterniflora.</title>
        <authorList>
            <person name="Hanqin C."/>
        </authorList>
    </citation>
    <scope>NUCLEOTIDE SEQUENCE [LARGE SCALE GENOMIC DNA]</scope>
    <source>
        <strain evidence="2 3">GY 10621</strain>
    </source>
</reference>
<accession>A0ABR9DR66</accession>
<organism evidence="2 3">
    <name type="scientific">Flavimobilis rhizosphaerae</name>
    <dbReference type="NCBI Taxonomy" id="2775421"/>
    <lineage>
        <taxon>Bacteria</taxon>
        <taxon>Bacillati</taxon>
        <taxon>Actinomycetota</taxon>
        <taxon>Actinomycetes</taxon>
        <taxon>Micrococcales</taxon>
        <taxon>Jonesiaceae</taxon>
        <taxon>Flavimobilis</taxon>
    </lineage>
</organism>
<dbReference type="InterPro" id="IPR036291">
    <property type="entry name" value="NAD(P)-bd_dom_sf"/>
</dbReference>
<name>A0ABR9DR66_9MICO</name>
<protein>
    <submittedName>
        <fullName evidence="2">Gfo/Idh/MocA family oxidoreductase</fullName>
    </submittedName>
</protein>